<accession>A0A1R2D1P8</accession>
<organism evidence="1 2">
    <name type="scientific">Stentor coeruleus</name>
    <dbReference type="NCBI Taxonomy" id="5963"/>
    <lineage>
        <taxon>Eukaryota</taxon>
        <taxon>Sar</taxon>
        <taxon>Alveolata</taxon>
        <taxon>Ciliophora</taxon>
        <taxon>Postciliodesmatophora</taxon>
        <taxon>Heterotrichea</taxon>
        <taxon>Heterotrichida</taxon>
        <taxon>Stentoridae</taxon>
        <taxon>Stentor</taxon>
    </lineage>
</organism>
<gene>
    <name evidence="1" type="ORF">SteCoe_1401</name>
</gene>
<dbReference type="Proteomes" id="UP000187209">
    <property type="component" value="Unassembled WGS sequence"/>
</dbReference>
<dbReference type="EMBL" id="MPUH01000015">
    <property type="protein sequence ID" value="OMJ95199.1"/>
    <property type="molecule type" value="Genomic_DNA"/>
</dbReference>
<keyword evidence="2" id="KW-1185">Reference proteome</keyword>
<name>A0A1R2D1P8_9CILI</name>
<evidence type="ECO:0000313" key="1">
    <source>
        <dbReference type="EMBL" id="OMJ95199.1"/>
    </source>
</evidence>
<protein>
    <submittedName>
        <fullName evidence="1">Uncharacterized protein</fullName>
    </submittedName>
</protein>
<sequence>MNASTDIHNNLCQLSSRPPKHPLKNIHLPSIVSSYQPSQPKFSISKSPRLRTIESSLGYVNTSLTPKASSSYRALFNCNSNDNNEDQKITDIEKIITQQSYVYVPKNSNSLIKNYDSQPTSPHTSKPYKKVNKRTFSDIVSHIECEPLKLPQINPEIPEKSYKKLIIPDIPKAAFGVHKPYHDLNIHEDFKLIQIEEKPRDYRFRSRTDSLVDEIRVRDKVT</sequence>
<reference evidence="1 2" key="1">
    <citation type="submission" date="2016-11" db="EMBL/GenBank/DDBJ databases">
        <title>The macronuclear genome of Stentor coeruleus: a giant cell with tiny introns.</title>
        <authorList>
            <person name="Slabodnick M."/>
            <person name="Ruby J.G."/>
            <person name="Reiff S.B."/>
            <person name="Swart E.C."/>
            <person name="Gosai S."/>
            <person name="Prabakaran S."/>
            <person name="Witkowska E."/>
            <person name="Larue G.E."/>
            <person name="Fisher S."/>
            <person name="Freeman R.M."/>
            <person name="Gunawardena J."/>
            <person name="Chu W."/>
            <person name="Stover N.A."/>
            <person name="Gregory B.D."/>
            <person name="Nowacki M."/>
            <person name="Derisi J."/>
            <person name="Roy S.W."/>
            <person name="Marshall W.F."/>
            <person name="Sood P."/>
        </authorList>
    </citation>
    <scope>NUCLEOTIDE SEQUENCE [LARGE SCALE GENOMIC DNA]</scope>
    <source>
        <strain evidence="1">WM001</strain>
    </source>
</reference>
<proteinExistence type="predicted"/>
<evidence type="ECO:0000313" key="2">
    <source>
        <dbReference type="Proteomes" id="UP000187209"/>
    </source>
</evidence>
<dbReference type="AlphaFoldDB" id="A0A1R2D1P8"/>
<comment type="caution">
    <text evidence="1">The sequence shown here is derived from an EMBL/GenBank/DDBJ whole genome shotgun (WGS) entry which is preliminary data.</text>
</comment>